<evidence type="ECO:0000313" key="1">
    <source>
        <dbReference type="EMBL" id="MBT2185809.1"/>
    </source>
</evidence>
<name>A0A9X1D8L6_9SPHN</name>
<dbReference type="Pfam" id="PF13563">
    <property type="entry name" value="2_5_RNA_ligase2"/>
    <property type="match status" value="1"/>
</dbReference>
<proteinExistence type="predicted"/>
<dbReference type="EMBL" id="JAHGAW010000001">
    <property type="protein sequence ID" value="MBT2185809.1"/>
    <property type="molecule type" value="Genomic_DNA"/>
</dbReference>
<protein>
    <submittedName>
        <fullName evidence="1">2'-5' RNA ligase family protein</fullName>
    </submittedName>
</protein>
<keyword evidence="1" id="KW-0436">Ligase</keyword>
<dbReference type="Proteomes" id="UP001138757">
    <property type="component" value="Unassembled WGS sequence"/>
</dbReference>
<gene>
    <name evidence="1" type="ORF">KK488_02505</name>
</gene>
<reference evidence="1" key="1">
    <citation type="submission" date="2021-05" db="EMBL/GenBank/DDBJ databases">
        <title>Genome of Sphingobium sp. strain.</title>
        <authorList>
            <person name="Fan R."/>
        </authorList>
    </citation>
    <scope>NUCLEOTIDE SEQUENCE</scope>
    <source>
        <strain evidence="1">H33</strain>
    </source>
</reference>
<evidence type="ECO:0000313" key="2">
    <source>
        <dbReference type="Proteomes" id="UP001138757"/>
    </source>
</evidence>
<accession>A0A9X1D8L6</accession>
<dbReference type="GO" id="GO:0016874">
    <property type="term" value="F:ligase activity"/>
    <property type="evidence" value="ECO:0007669"/>
    <property type="project" value="UniProtKB-KW"/>
</dbReference>
<organism evidence="1 2">
    <name type="scientific">Sphingobium nicotianae</name>
    <dbReference type="NCBI Taxonomy" id="2782607"/>
    <lineage>
        <taxon>Bacteria</taxon>
        <taxon>Pseudomonadati</taxon>
        <taxon>Pseudomonadota</taxon>
        <taxon>Alphaproteobacteria</taxon>
        <taxon>Sphingomonadales</taxon>
        <taxon>Sphingomonadaceae</taxon>
        <taxon>Sphingobium</taxon>
    </lineage>
</organism>
<sequence length="170" mass="18323">MAEAGAPIIVTAELGKADQGWADALRRKHYPAERNQLPAHLILFHHLPPSIEGELRGMLTGLSAGPKPSATIAGAYSLGSGVAIAISSPDLLAIWAEIAARFERHLIPQDSHSPRLHVTIQNKVEPALARGTLAEVEASLVRRPVEIAALACWRYRGGPWSLISRHAFRG</sequence>
<comment type="caution">
    <text evidence="1">The sequence shown here is derived from an EMBL/GenBank/DDBJ whole genome shotgun (WGS) entry which is preliminary data.</text>
</comment>
<dbReference type="AlphaFoldDB" id="A0A9X1D8L6"/>
<keyword evidence="2" id="KW-1185">Reference proteome</keyword>